<dbReference type="RefSeq" id="WP_090591093.1">
    <property type="nucleotide sequence ID" value="NZ_LT629688.1"/>
</dbReference>
<keyword evidence="3" id="KW-1185">Reference proteome</keyword>
<name>A0A1G6UQS1_9ACTN</name>
<feature type="region of interest" description="Disordered" evidence="1">
    <location>
        <begin position="146"/>
        <end position="184"/>
    </location>
</feature>
<accession>A0A1G6UQS1</accession>
<dbReference type="STRING" id="675864.SAMN04489747_0929"/>
<reference evidence="2 3" key="1">
    <citation type="submission" date="2016-10" db="EMBL/GenBank/DDBJ databases">
        <authorList>
            <person name="de Groot N.N."/>
        </authorList>
    </citation>
    <scope>NUCLEOTIDE SEQUENCE [LARGE SCALE GENOMIC DNA]</scope>
    <source>
        <strain evidence="2 3">MON 2.2</strain>
    </source>
</reference>
<proteinExistence type="predicted"/>
<gene>
    <name evidence="2" type="ORF">SAMN04489747_0929</name>
</gene>
<evidence type="ECO:0000256" key="1">
    <source>
        <dbReference type="SAM" id="MobiDB-lite"/>
    </source>
</evidence>
<organism evidence="2 3">
    <name type="scientific">Auraticoccus monumenti</name>
    <dbReference type="NCBI Taxonomy" id="675864"/>
    <lineage>
        <taxon>Bacteria</taxon>
        <taxon>Bacillati</taxon>
        <taxon>Actinomycetota</taxon>
        <taxon>Actinomycetes</taxon>
        <taxon>Propionibacteriales</taxon>
        <taxon>Propionibacteriaceae</taxon>
        <taxon>Auraticoccus</taxon>
    </lineage>
</organism>
<evidence type="ECO:0000313" key="3">
    <source>
        <dbReference type="Proteomes" id="UP000198546"/>
    </source>
</evidence>
<protein>
    <submittedName>
        <fullName evidence="2">Uncharacterized protein</fullName>
    </submittedName>
</protein>
<dbReference type="Proteomes" id="UP000198546">
    <property type="component" value="Chromosome i"/>
</dbReference>
<feature type="compositionally biased region" description="Polar residues" evidence="1">
    <location>
        <begin position="1"/>
        <end position="10"/>
    </location>
</feature>
<sequence length="223" mass="24239">MDATPTTGMTTEAAEQLRRTFPPTSVGTLPKPMQKNAPKGQCRECGGYHGLPAVHLPYVGHAAVTDRLLSVDPGWSWEPMATDERGLPALDSARNLWIRLTVLGVTRIGVGDGVSAKEAIGDAIRNAAMRFGVALDLWSKEELESSLPPEQLRDAPPSEPDRPISDLDRARNSAWLATEGRGTDDERKTLLTDFLAQHDVTPETASPAQWTAAAEKFCRDDAR</sequence>
<dbReference type="AlphaFoldDB" id="A0A1G6UQS1"/>
<feature type="region of interest" description="Disordered" evidence="1">
    <location>
        <begin position="1"/>
        <end position="38"/>
    </location>
</feature>
<dbReference type="EMBL" id="LT629688">
    <property type="protein sequence ID" value="SDD42905.1"/>
    <property type="molecule type" value="Genomic_DNA"/>
</dbReference>
<evidence type="ECO:0000313" key="2">
    <source>
        <dbReference type="EMBL" id="SDD42905.1"/>
    </source>
</evidence>
<dbReference type="OrthoDB" id="7844019at2"/>
<feature type="compositionally biased region" description="Basic and acidic residues" evidence="1">
    <location>
        <begin position="159"/>
        <end position="171"/>
    </location>
</feature>